<dbReference type="PANTHER" id="PTHR30547">
    <property type="entry name" value="UNCHARACTERIZED PROTEIN YHCG-RELATED"/>
    <property type="match status" value="1"/>
</dbReference>
<organism evidence="3 4">
    <name type="scientific">Chitinophaga tropicalis</name>
    <dbReference type="NCBI Taxonomy" id="2683588"/>
    <lineage>
        <taxon>Bacteria</taxon>
        <taxon>Pseudomonadati</taxon>
        <taxon>Bacteroidota</taxon>
        <taxon>Chitinophagia</taxon>
        <taxon>Chitinophagales</taxon>
        <taxon>Chitinophagaceae</taxon>
        <taxon>Chitinophaga</taxon>
    </lineage>
</organism>
<dbReference type="InterPro" id="IPR041527">
    <property type="entry name" value="YhcG_N"/>
</dbReference>
<evidence type="ECO:0000313" key="3">
    <source>
        <dbReference type="EMBL" id="MVT11681.1"/>
    </source>
</evidence>
<dbReference type="Proteomes" id="UP000461730">
    <property type="component" value="Unassembled WGS sequence"/>
</dbReference>
<dbReference type="InterPro" id="IPR053148">
    <property type="entry name" value="PD-DEXK-like_domain"/>
</dbReference>
<dbReference type="Pfam" id="PF06250">
    <property type="entry name" value="YhcG_C"/>
    <property type="match status" value="1"/>
</dbReference>
<dbReference type="InterPro" id="IPR009362">
    <property type="entry name" value="YhcG_C"/>
</dbReference>
<dbReference type="GO" id="GO:0003676">
    <property type="term" value="F:nucleic acid binding"/>
    <property type="evidence" value="ECO:0007669"/>
    <property type="project" value="InterPro"/>
</dbReference>
<protein>
    <submittedName>
        <fullName evidence="3">DUF1016 family protein</fullName>
    </submittedName>
</protein>
<dbReference type="InterPro" id="IPR011856">
    <property type="entry name" value="tRNA_endonuc-like_dom_sf"/>
</dbReference>
<comment type="caution">
    <text evidence="3">The sequence shown here is derived from an EMBL/GenBank/DDBJ whole genome shotgun (WGS) entry which is preliminary data.</text>
</comment>
<sequence length="360" mass="41512">MQNQEYLKLIAALKDNILRSRYNAARLANREQLLLYYSVGKMLLERITAAGWGAKILKAISADLQKEWPGLRGFSAENLKKMRQFYETYADFQSVLIGSAPPNQLGASDLKSNFPVLAELSIHSFLEVFTSLGFTHHFTLLKVKDLSARWFYMQQAAQHQWSYRTLEYHMEADLYSHKGKLPNNFNDALPFSLHKQATDAFKDEYLLDFINSDPTYEADLENEIVTNIKQFIMRLGKGFAFIGNQYRLTVGGEEFFIDLLFYNRILRCLVVFELKKEKFRPEHAGHLNFYLNVLDDQERQPGENPAIGIILCREKDNTQVEYAFKSMDKAMGVATYKLTTKVPQSMKDVLPSPDDLVKLL</sequence>
<dbReference type="EMBL" id="WRXN01000015">
    <property type="protein sequence ID" value="MVT11681.1"/>
    <property type="molecule type" value="Genomic_DNA"/>
</dbReference>
<dbReference type="RefSeq" id="WP_157309104.1">
    <property type="nucleotide sequence ID" value="NZ_WRXN01000015.1"/>
</dbReference>
<evidence type="ECO:0000259" key="2">
    <source>
        <dbReference type="Pfam" id="PF17761"/>
    </source>
</evidence>
<dbReference type="Gene3D" id="3.40.1350.10">
    <property type="match status" value="1"/>
</dbReference>
<dbReference type="AlphaFoldDB" id="A0A7K1UBB3"/>
<evidence type="ECO:0000259" key="1">
    <source>
        <dbReference type="Pfam" id="PF06250"/>
    </source>
</evidence>
<reference evidence="3 4" key="1">
    <citation type="submission" date="2019-12" db="EMBL/GenBank/DDBJ databases">
        <title>Chitinophaga sp. strain ysch24 (GDMCC 1.1355), whole genome shotgun sequence.</title>
        <authorList>
            <person name="Zhang X."/>
        </authorList>
    </citation>
    <scope>NUCLEOTIDE SEQUENCE [LARGE SCALE GENOMIC DNA]</scope>
    <source>
        <strain evidence="4">ysch24</strain>
    </source>
</reference>
<dbReference type="PANTHER" id="PTHR30547:SF0">
    <property type="entry name" value="BLR8175 PROTEIN"/>
    <property type="match status" value="1"/>
</dbReference>
<feature type="domain" description="YhcG PDDEXK nuclease" evidence="1">
    <location>
        <begin position="199"/>
        <end position="350"/>
    </location>
</feature>
<evidence type="ECO:0000313" key="4">
    <source>
        <dbReference type="Proteomes" id="UP000461730"/>
    </source>
</evidence>
<name>A0A7K1UBB3_9BACT</name>
<accession>A0A7K1UBB3</accession>
<feature type="domain" description="YhcG N-terminal" evidence="2">
    <location>
        <begin position="13"/>
        <end position="176"/>
    </location>
</feature>
<proteinExistence type="predicted"/>
<keyword evidence="4" id="KW-1185">Reference proteome</keyword>
<dbReference type="Pfam" id="PF17761">
    <property type="entry name" value="DUF1016_N"/>
    <property type="match status" value="1"/>
</dbReference>
<gene>
    <name evidence="3" type="ORF">GO493_25685</name>
</gene>